<dbReference type="AlphaFoldDB" id="A0A8T0HEL5"/>
<evidence type="ECO:0000256" key="4">
    <source>
        <dbReference type="ARBA" id="ARBA00047304"/>
    </source>
</evidence>
<keyword evidence="5" id="KW-0175">Coiled coil</keyword>
<comment type="catalytic activity">
    <reaction evidence="4">
        <text>NAD(+) + H2O = ADP-D-ribose + nicotinamide + H(+)</text>
        <dbReference type="Rhea" id="RHEA:16301"/>
        <dbReference type="ChEBI" id="CHEBI:15377"/>
        <dbReference type="ChEBI" id="CHEBI:15378"/>
        <dbReference type="ChEBI" id="CHEBI:17154"/>
        <dbReference type="ChEBI" id="CHEBI:57540"/>
        <dbReference type="ChEBI" id="CHEBI:57967"/>
        <dbReference type="EC" id="3.2.2.6"/>
    </reaction>
    <physiologicalReaction direction="left-to-right" evidence="4">
        <dbReference type="Rhea" id="RHEA:16302"/>
    </physiologicalReaction>
</comment>
<keyword evidence="2" id="KW-0378">Hydrolase</keyword>
<protein>
    <recommendedName>
        <fullName evidence="1">ADP-ribosyl cyclase/cyclic ADP-ribose hydrolase</fullName>
        <ecNumber evidence="1">3.2.2.6</ecNumber>
    </recommendedName>
</protein>
<dbReference type="EC" id="3.2.2.6" evidence="1"/>
<gene>
    <name evidence="7" type="ORF">KC19_6G029600</name>
</gene>
<dbReference type="GO" id="GO:0007165">
    <property type="term" value="P:signal transduction"/>
    <property type="evidence" value="ECO:0007669"/>
    <property type="project" value="InterPro"/>
</dbReference>
<dbReference type="PANTHER" id="PTHR32009">
    <property type="entry name" value="TMV RESISTANCE PROTEIN N-LIKE"/>
    <property type="match status" value="1"/>
</dbReference>
<dbReference type="SUPFAM" id="SSF52200">
    <property type="entry name" value="Toll/Interleukin receptor TIR domain"/>
    <property type="match status" value="1"/>
</dbReference>
<evidence type="ECO:0000256" key="5">
    <source>
        <dbReference type="SAM" id="Coils"/>
    </source>
</evidence>
<keyword evidence="3" id="KW-0520">NAD</keyword>
<organism evidence="7 8">
    <name type="scientific">Ceratodon purpureus</name>
    <name type="common">Fire moss</name>
    <name type="synonym">Dicranum purpureum</name>
    <dbReference type="NCBI Taxonomy" id="3225"/>
    <lineage>
        <taxon>Eukaryota</taxon>
        <taxon>Viridiplantae</taxon>
        <taxon>Streptophyta</taxon>
        <taxon>Embryophyta</taxon>
        <taxon>Bryophyta</taxon>
        <taxon>Bryophytina</taxon>
        <taxon>Bryopsida</taxon>
        <taxon>Dicranidae</taxon>
        <taxon>Pseudoditrichales</taxon>
        <taxon>Ditrichaceae</taxon>
        <taxon>Ceratodon</taxon>
    </lineage>
</organism>
<keyword evidence="8" id="KW-1185">Reference proteome</keyword>
<reference evidence="7 8" key="1">
    <citation type="submission" date="2020-06" db="EMBL/GenBank/DDBJ databases">
        <title>WGS assembly of Ceratodon purpureus strain R40.</title>
        <authorList>
            <person name="Carey S.B."/>
            <person name="Jenkins J."/>
            <person name="Shu S."/>
            <person name="Lovell J.T."/>
            <person name="Sreedasyam A."/>
            <person name="Maumus F."/>
            <person name="Tiley G.P."/>
            <person name="Fernandez-Pozo N."/>
            <person name="Barry K."/>
            <person name="Chen C."/>
            <person name="Wang M."/>
            <person name="Lipzen A."/>
            <person name="Daum C."/>
            <person name="Saski C.A."/>
            <person name="Payton A.C."/>
            <person name="Mcbreen J.C."/>
            <person name="Conrad R.E."/>
            <person name="Kollar L.M."/>
            <person name="Olsson S."/>
            <person name="Huttunen S."/>
            <person name="Landis J.B."/>
            <person name="Wickett N.J."/>
            <person name="Johnson M.G."/>
            <person name="Rensing S.A."/>
            <person name="Grimwood J."/>
            <person name="Schmutz J."/>
            <person name="Mcdaniel S.F."/>
        </authorList>
    </citation>
    <scope>NUCLEOTIDE SEQUENCE [LARGE SCALE GENOMIC DNA]</scope>
    <source>
        <strain evidence="7 8">R40</strain>
    </source>
</reference>
<evidence type="ECO:0000256" key="1">
    <source>
        <dbReference type="ARBA" id="ARBA00011982"/>
    </source>
</evidence>
<accession>A0A8T0HEL5</accession>
<dbReference type="InterPro" id="IPR000157">
    <property type="entry name" value="TIR_dom"/>
</dbReference>
<dbReference type="SMART" id="SM00255">
    <property type="entry name" value="TIR"/>
    <property type="match status" value="1"/>
</dbReference>
<dbReference type="Gene3D" id="3.40.50.10140">
    <property type="entry name" value="Toll/interleukin-1 receptor homology (TIR) domain"/>
    <property type="match status" value="1"/>
</dbReference>
<dbReference type="PANTHER" id="PTHR32009:SF39">
    <property type="entry name" value="TIR DOMAIN-CONTAINING PROTEIN"/>
    <property type="match status" value="1"/>
</dbReference>
<dbReference type="Pfam" id="PF13676">
    <property type="entry name" value="TIR_2"/>
    <property type="match status" value="1"/>
</dbReference>
<evidence type="ECO:0000259" key="6">
    <source>
        <dbReference type="PROSITE" id="PS50104"/>
    </source>
</evidence>
<dbReference type="PROSITE" id="PS50104">
    <property type="entry name" value="TIR"/>
    <property type="match status" value="1"/>
</dbReference>
<sequence length="386" mass="44832">MSITSYDIFLSHSGAQKTFVEQLYRELRQIGRYSVFFDKESIRHGEQISPIVLQHAKMCKLNVAVLSKEYFTRSRHPMLELAASFTAAKDGKGVPCILPVFLALKPEHAKDDENQREWIKKWEQWRLNEIMSKSRKEIHICIEVWEEALCMLLDTRGPIYFPNENKKDPAIFLKKVARIIVEKLDEILIKSRVKTMLLDNMGAEGVQQLYKDTGKSESVPASDVIKNGGAHEQNHVGLRRKTQHFLEQLSLLITELEDEIAKSSSRIEDLLKLLQGRRDCSERLITELDDEVKEDNANSSSRIEDLPKVDRSCFHTRATPHRNQQDYSWKWAHPVSHEDWFFVGNDQYLGFQLHYGQGIDRNQNIQSNQVHRSSYYIGSTLIKEVY</sequence>
<evidence type="ECO:0000256" key="2">
    <source>
        <dbReference type="ARBA" id="ARBA00022801"/>
    </source>
</evidence>
<dbReference type="GO" id="GO:0061809">
    <property type="term" value="F:NAD+ nucleosidase activity, cyclic ADP-ribose generating"/>
    <property type="evidence" value="ECO:0007669"/>
    <property type="project" value="UniProtKB-EC"/>
</dbReference>
<proteinExistence type="predicted"/>
<dbReference type="EMBL" id="CM026427">
    <property type="protein sequence ID" value="KAG0568569.1"/>
    <property type="molecule type" value="Genomic_DNA"/>
</dbReference>
<evidence type="ECO:0000313" key="7">
    <source>
        <dbReference type="EMBL" id="KAG0568569.1"/>
    </source>
</evidence>
<dbReference type="Proteomes" id="UP000822688">
    <property type="component" value="Chromosome 6"/>
</dbReference>
<evidence type="ECO:0000256" key="3">
    <source>
        <dbReference type="ARBA" id="ARBA00023027"/>
    </source>
</evidence>
<comment type="caution">
    <text evidence="7">The sequence shown here is derived from an EMBL/GenBank/DDBJ whole genome shotgun (WGS) entry which is preliminary data.</text>
</comment>
<evidence type="ECO:0000313" key="8">
    <source>
        <dbReference type="Proteomes" id="UP000822688"/>
    </source>
</evidence>
<dbReference type="InterPro" id="IPR035897">
    <property type="entry name" value="Toll_tir_struct_dom_sf"/>
</dbReference>
<name>A0A8T0HEL5_CERPU</name>
<feature type="domain" description="TIR" evidence="6">
    <location>
        <begin position="4"/>
        <end position="138"/>
    </location>
</feature>
<feature type="coiled-coil region" evidence="5">
    <location>
        <begin position="246"/>
        <end position="273"/>
    </location>
</feature>